<gene>
    <name evidence="1" type="ORF">LCGC14_1717830</name>
</gene>
<proteinExistence type="predicted"/>
<organism evidence="1">
    <name type="scientific">marine sediment metagenome</name>
    <dbReference type="NCBI Taxonomy" id="412755"/>
    <lineage>
        <taxon>unclassified sequences</taxon>
        <taxon>metagenomes</taxon>
        <taxon>ecological metagenomes</taxon>
    </lineage>
</organism>
<name>A0A0F9HD24_9ZZZZ</name>
<dbReference type="AlphaFoldDB" id="A0A0F9HD24"/>
<sequence length="221" mass="23582">MVRGETFTMRLTAFVNGGDINDLSDRIDLSIAGTFAHWRMKNNAVDAAVEISKISSLPAEILILPQGVGVATRGQYDALILPADTAFAPLPVGLHVFDSWIDHPTVGEHAVVRGGEMLLIREITALAVTPPPIVVGTPFPQSTQARSFRHTWTATGTSNTATIPGPMFDTTYVVSYGIEDSTVFAMLKFPSAGRTVTSFPILASGTIPIGTTIGFDVVDRP</sequence>
<protein>
    <submittedName>
        <fullName evidence="1">Uncharacterized protein</fullName>
    </submittedName>
</protein>
<accession>A0A0F9HD24</accession>
<reference evidence="1" key="1">
    <citation type="journal article" date="2015" name="Nature">
        <title>Complex archaea that bridge the gap between prokaryotes and eukaryotes.</title>
        <authorList>
            <person name="Spang A."/>
            <person name="Saw J.H."/>
            <person name="Jorgensen S.L."/>
            <person name="Zaremba-Niedzwiedzka K."/>
            <person name="Martijn J."/>
            <person name="Lind A.E."/>
            <person name="van Eijk R."/>
            <person name="Schleper C."/>
            <person name="Guy L."/>
            <person name="Ettema T.J."/>
        </authorList>
    </citation>
    <scope>NUCLEOTIDE SEQUENCE</scope>
</reference>
<evidence type="ECO:0000313" key="1">
    <source>
        <dbReference type="EMBL" id="KKM13281.1"/>
    </source>
</evidence>
<comment type="caution">
    <text evidence="1">The sequence shown here is derived from an EMBL/GenBank/DDBJ whole genome shotgun (WGS) entry which is preliminary data.</text>
</comment>
<dbReference type="EMBL" id="LAZR01015413">
    <property type="protein sequence ID" value="KKM13281.1"/>
    <property type="molecule type" value="Genomic_DNA"/>
</dbReference>